<keyword evidence="5 9" id="KW-0812">Transmembrane</keyword>
<proteinExistence type="inferred from homology"/>
<feature type="transmembrane region" description="Helical" evidence="9">
    <location>
        <begin position="97"/>
        <end position="115"/>
    </location>
</feature>
<evidence type="ECO:0000259" key="10">
    <source>
        <dbReference type="PROSITE" id="PS50850"/>
    </source>
</evidence>
<evidence type="ECO:0000313" key="11">
    <source>
        <dbReference type="EMBL" id="KAB2654910.1"/>
    </source>
</evidence>
<accession>A0A7V7VQC9</accession>
<reference evidence="11 12" key="1">
    <citation type="submission" date="2019-09" db="EMBL/GenBank/DDBJ databases">
        <title>Taxonomic organization of the family Brucellaceae based on a phylogenomic approach.</title>
        <authorList>
            <person name="Leclercq S."/>
            <person name="Cloeckaert A."/>
            <person name="Zygmunt M.S."/>
        </authorList>
    </citation>
    <scope>NUCLEOTIDE SEQUENCE [LARGE SCALE GENOMIC DNA]</scope>
    <source>
        <strain evidence="11 12">TA93</strain>
    </source>
</reference>
<dbReference type="Pfam" id="PF07690">
    <property type="entry name" value="MFS_1"/>
    <property type="match status" value="1"/>
</dbReference>
<evidence type="ECO:0000256" key="2">
    <source>
        <dbReference type="ARBA" id="ARBA00008240"/>
    </source>
</evidence>
<feature type="transmembrane region" description="Helical" evidence="9">
    <location>
        <begin position="386"/>
        <end position="405"/>
    </location>
</feature>
<evidence type="ECO:0000313" key="12">
    <source>
        <dbReference type="Proteomes" id="UP000460650"/>
    </source>
</evidence>
<gene>
    <name evidence="11" type="ORF">F9K94_22915</name>
</gene>
<feature type="transmembrane region" description="Helical" evidence="9">
    <location>
        <begin position="342"/>
        <end position="366"/>
    </location>
</feature>
<dbReference type="FunFam" id="1.20.1250.20:FF:000001">
    <property type="entry name" value="Dicarboxylate MFS transporter"/>
    <property type="match status" value="1"/>
</dbReference>
<organism evidence="11 12">
    <name type="scientific">Brucella tritici</name>
    <dbReference type="NCBI Taxonomy" id="94626"/>
    <lineage>
        <taxon>Bacteria</taxon>
        <taxon>Pseudomonadati</taxon>
        <taxon>Pseudomonadota</taxon>
        <taxon>Alphaproteobacteria</taxon>
        <taxon>Hyphomicrobiales</taxon>
        <taxon>Brucellaceae</taxon>
        <taxon>Brucella/Ochrobactrum group</taxon>
        <taxon>Brucella</taxon>
    </lineage>
</organism>
<feature type="transmembrane region" description="Helical" evidence="9">
    <location>
        <begin position="197"/>
        <end position="216"/>
    </location>
</feature>
<feature type="transmembrane region" description="Helical" evidence="9">
    <location>
        <begin position="316"/>
        <end position="336"/>
    </location>
</feature>
<dbReference type="InterPro" id="IPR020846">
    <property type="entry name" value="MFS_dom"/>
</dbReference>
<evidence type="ECO:0000256" key="1">
    <source>
        <dbReference type="ARBA" id="ARBA00004651"/>
    </source>
</evidence>
<dbReference type="PANTHER" id="PTHR43528">
    <property type="entry name" value="ALPHA-KETOGLUTARATE PERMEASE"/>
    <property type="match status" value="1"/>
</dbReference>
<dbReference type="EMBL" id="WBVY01000009">
    <property type="protein sequence ID" value="KAB2654910.1"/>
    <property type="molecule type" value="Genomic_DNA"/>
</dbReference>
<dbReference type="GO" id="GO:0005886">
    <property type="term" value="C:plasma membrane"/>
    <property type="evidence" value="ECO:0007669"/>
    <property type="project" value="UniProtKB-SubCell"/>
</dbReference>
<comment type="caution">
    <text evidence="11">The sequence shown here is derived from an EMBL/GenBank/DDBJ whole genome shotgun (WGS) entry which is preliminary data.</text>
</comment>
<dbReference type="Gene3D" id="1.20.1250.20">
    <property type="entry name" value="MFS general substrate transporter like domains"/>
    <property type="match status" value="1"/>
</dbReference>
<evidence type="ECO:0000256" key="7">
    <source>
        <dbReference type="ARBA" id="ARBA00022989"/>
    </source>
</evidence>
<feature type="transmembrane region" description="Helical" evidence="9">
    <location>
        <begin position="249"/>
        <end position="271"/>
    </location>
</feature>
<feature type="transmembrane region" description="Helical" evidence="9">
    <location>
        <begin position="61"/>
        <end position="85"/>
    </location>
</feature>
<dbReference type="InterPro" id="IPR051084">
    <property type="entry name" value="H+-coupled_symporters"/>
</dbReference>
<dbReference type="AlphaFoldDB" id="A0A7V7VQC9"/>
<feature type="transmembrane region" description="Helical" evidence="9">
    <location>
        <begin position="34"/>
        <end position="55"/>
    </location>
</feature>
<dbReference type="InterPro" id="IPR005829">
    <property type="entry name" value="Sugar_transporter_CS"/>
</dbReference>
<feature type="transmembrane region" description="Helical" evidence="9">
    <location>
        <begin position="161"/>
        <end position="185"/>
    </location>
</feature>
<feature type="transmembrane region" description="Helical" evidence="9">
    <location>
        <begin position="411"/>
        <end position="429"/>
    </location>
</feature>
<feature type="domain" description="Major facilitator superfamily (MFS) profile" evidence="10">
    <location>
        <begin position="25"/>
        <end position="433"/>
    </location>
</feature>
<name>A0A7V7VQC9_9HYPH</name>
<evidence type="ECO:0000256" key="9">
    <source>
        <dbReference type="SAM" id="Phobius"/>
    </source>
</evidence>
<evidence type="ECO:0000256" key="4">
    <source>
        <dbReference type="ARBA" id="ARBA00022475"/>
    </source>
</evidence>
<dbReference type="InterPro" id="IPR005828">
    <property type="entry name" value="MFS_sugar_transport-like"/>
</dbReference>
<dbReference type="PROSITE" id="PS00217">
    <property type="entry name" value="SUGAR_TRANSPORT_2"/>
    <property type="match status" value="1"/>
</dbReference>
<dbReference type="PANTHER" id="PTHR43528:SF1">
    <property type="entry name" value="ALPHA-KETOGLUTARATE PERMEASE"/>
    <property type="match status" value="1"/>
</dbReference>
<evidence type="ECO:0000256" key="8">
    <source>
        <dbReference type="ARBA" id="ARBA00023136"/>
    </source>
</evidence>
<feature type="transmembrane region" description="Helical" evidence="9">
    <location>
        <begin position="286"/>
        <end position="304"/>
    </location>
</feature>
<keyword evidence="4" id="KW-1003">Cell membrane</keyword>
<protein>
    <submittedName>
        <fullName evidence="11">MHS family MFS transporter</fullName>
    </submittedName>
</protein>
<sequence length="440" mass="46335">MTQLNMRSGAEFKDLLDGQTPLRKARVAVAIGNFIEWFDFAIYGYFAAVIGRVFFPTAEPGIALLSSLAVFAVGFLSRPIGALIFGPIGDRYGRKPVLAFTIAGMGLVTALIGLLPGYASIGIAAPIFLAILRFVQGMMVGGEWSSAAIFIVESAPRDQRAIAASLVTGTAGLAYVAGTSIAAALSATVSDDIMISWGWRLPFLASVVLAAIGLYIRRELDETPIFKAIELKRSKMEFNSVSLRDNSRALVVSLAFSALFGVSLYYLLVYASNHLTLTVGLSSVNALWPCAVALTISVAANPVVGHLSDKIGRRPLVLASAAGLSLFGYPLFLLLNTANIPLILLALVVLGVLAAIAAVMNVVLLVEVFPASVRSSGAAIGHNMALALLAGPSPLIGASLVYVTGDANAPGWYLALISIVCFFVLWFLLPETRGKDLAKG</sequence>
<dbReference type="Pfam" id="PF00083">
    <property type="entry name" value="Sugar_tr"/>
    <property type="match status" value="1"/>
</dbReference>
<evidence type="ECO:0000256" key="6">
    <source>
        <dbReference type="ARBA" id="ARBA00022847"/>
    </source>
</evidence>
<keyword evidence="3" id="KW-0813">Transport</keyword>
<dbReference type="GO" id="GO:0015293">
    <property type="term" value="F:symporter activity"/>
    <property type="evidence" value="ECO:0007669"/>
    <property type="project" value="UniProtKB-KW"/>
</dbReference>
<dbReference type="Proteomes" id="UP000460650">
    <property type="component" value="Unassembled WGS sequence"/>
</dbReference>
<dbReference type="PROSITE" id="PS50850">
    <property type="entry name" value="MFS"/>
    <property type="match status" value="1"/>
</dbReference>
<keyword evidence="8 9" id="KW-0472">Membrane</keyword>
<comment type="subcellular location">
    <subcellularLocation>
        <location evidence="1">Cell membrane</location>
        <topology evidence="1">Multi-pass membrane protein</topology>
    </subcellularLocation>
</comment>
<evidence type="ECO:0000256" key="3">
    <source>
        <dbReference type="ARBA" id="ARBA00022448"/>
    </source>
</evidence>
<keyword evidence="6" id="KW-0769">Symport</keyword>
<dbReference type="SUPFAM" id="SSF103473">
    <property type="entry name" value="MFS general substrate transporter"/>
    <property type="match status" value="1"/>
</dbReference>
<dbReference type="InterPro" id="IPR011701">
    <property type="entry name" value="MFS"/>
</dbReference>
<evidence type="ECO:0000256" key="5">
    <source>
        <dbReference type="ARBA" id="ARBA00022692"/>
    </source>
</evidence>
<comment type="similarity">
    <text evidence="2">Belongs to the major facilitator superfamily. Metabolite:H+ Symporter (MHS) family (TC 2.A.1.6) family.</text>
</comment>
<dbReference type="InterPro" id="IPR036259">
    <property type="entry name" value="MFS_trans_sf"/>
</dbReference>
<dbReference type="RefSeq" id="WP_151648886.1">
    <property type="nucleotide sequence ID" value="NZ_WBVY01000009.1"/>
</dbReference>
<keyword evidence="7 9" id="KW-1133">Transmembrane helix</keyword>